<reference evidence="4" key="1">
    <citation type="submission" date="2017-05" db="EMBL/GenBank/DDBJ databases">
        <authorList>
            <person name="Sharma S."/>
            <person name="Sidhu C."/>
            <person name="Pinnaka A.K."/>
        </authorList>
    </citation>
    <scope>NUCLEOTIDE SEQUENCE [LARGE SCALE GENOMIC DNA]</scope>
    <source>
        <strain evidence="4">AK93</strain>
    </source>
</reference>
<comment type="caution">
    <text evidence="3">The sequence shown here is derived from an EMBL/GenBank/DDBJ whole genome shotgun (WGS) entry which is preliminary data.</text>
</comment>
<dbReference type="PANTHER" id="PTHR38104:SF1">
    <property type="entry name" value="ANTI-SIGMA-E FACTOR RSEA"/>
    <property type="match status" value="1"/>
</dbReference>
<feature type="compositionally biased region" description="Low complexity" evidence="1">
    <location>
        <begin position="118"/>
        <end position="145"/>
    </location>
</feature>
<gene>
    <name evidence="3" type="ORF">CAL65_04380</name>
</gene>
<dbReference type="AlphaFoldDB" id="A0A3E0X2H3"/>
<dbReference type="EMBL" id="NFZW01000003">
    <property type="protein sequence ID" value="RFA38583.1"/>
    <property type="molecule type" value="Genomic_DNA"/>
</dbReference>
<dbReference type="GO" id="GO:0016989">
    <property type="term" value="F:sigma factor antagonist activity"/>
    <property type="evidence" value="ECO:0007669"/>
    <property type="project" value="InterPro"/>
</dbReference>
<dbReference type="Pfam" id="PF03872">
    <property type="entry name" value="RseA_N"/>
    <property type="match status" value="1"/>
</dbReference>
<dbReference type="RefSeq" id="WP_116302570.1">
    <property type="nucleotide sequence ID" value="NZ_NFZV01000012.1"/>
</dbReference>
<evidence type="ECO:0000259" key="2">
    <source>
        <dbReference type="Pfam" id="PF03872"/>
    </source>
</evidence>
<dbReference type="OrthoDB" id="5298512at2"/>
<sequence length="219" mass="23337">MNDALKEQVSALVDDEVRKEEQPLLLRQLAQNPELAAQVGRYSLIGEAMRRSLPPIVGSDLARRVAEELANEEAHSTPVSRFGRQALLKPLAGVAVAASVAAVSLAVWPTLQSPGGNEPPMAEMASSAPSGSSASATTGAAMSSGISPISPVASPMRSMAGFQQTTMSPTEEYGQWDRLEPQVQQRLNDYLVNHSEHTATGRFGGMLNYVRITGHSNDE</sequence>
<proteinExistence type="predicted"/>
<organism evidence="3 4">
    <name type="scientific">Alkalilimnicola ehrlichii</name>
    <dbReference type="NCBI Taxonomy" id="351052"/>
    <lineage>
        <taxon>Bacteria</taxon>
        <taxon>Pseudomonadati</taxon>
        <taxon>Pseudomonadota</taxon>
        <taxon>Gammaproteobacteria</taxon>
        <taxon>Chromatiales</taxon>
        <taxon>Ectothiorhodospiraceae</taxon>
        <taxon>Alkalilimnicola</taxon>
    </lineage>
</organism>
<dbReference type="Proteomes" id="UP000256763">
    <property type="component" value="Unassembled WGS sequence"/>
</dbReference>
<name>A0A3E0X2H3_9GAMM</name>
<keyword evidence="4" id="KW-1185">Reference proteome</keyword>
<dbReference type="Gene3D" id="1.10.10.880">
    <property type="entry name" value="Anti sigma-E protein RseA, N-terminal domain"/>
    <property type="match status" value="1"/>
</dbReference>
<protein>
    <recommendedName>
        <fullName evidence="2">Anti sigma-E protein RseA N-terminal domain-containing protein</fullName>
    </recommendedName>
</protein>
<feature type="region of interest" description="Disordered" evidence="1">
    <location>
        <begin position="116"/>
        <end position="149"/>
    </location>
</feature>
<feature type="domain" description="Anti sigma-E protein RseA N-terminal" evidence="2">
    <location>
        <begin position="6"/>
        <end position="79"/>
    </location>
</feature>
<dbReference type="InterPro" id="IPR005572">
    <property type="entry name" value="Anti-sigma_E_RseA_N"/>
</dbReference>
<accession>A0A3E0X2H3</accession>
<dbReference type="InterPro" id="IPR052383">
    <property type="entry name" value="Anti-sigma-E_RseA-like"/>
</dbReference>
<dbReference type="PANTHER" id="PTHR38104">
    <property type="match status" value="1"/>
</dbReference>
<dbReference type="SUPFAM" id="SSF89069">
    <property type="entry name" value="N-terminal, cytoplasmic domain of anti-sigmaE factor RseA"/>
    <property type="match status" value="1"/>
</dbReference>
<dbReference type="InterPro" id="IPR036147">
    <property type="entry name" value="Anti-sigma_E_RseA_N_sf"/>
</dbReference>
<dbReference type="CDD" id="cd16328">
    <property type="entry name" value="RseA_N"/>
    <property type="match status" value="1"/>
</dbReference>
<evidence type="ECO:0000256" key="1">
    <source>
        <dbReference type="SAM" id="MobiDB-lite"/>
    </source>
</evidence>
<evidence type="ECO:0000313" key="4">
    <source>
        <dbReference type="Proteomes" id="UP000256763"/>
    </source>
</evidence>
<evidence type="ECO:0000313" key="3">
    <source>
        <dbReference type="EMBL" id="RFA38583.1"/>
    </source>
</evidence>